<keyword evidence="9" id="KW-0067">ATP-binding</keyword>
<comment type="subcellular location">
    <subcellularLocation>
        <location evidence="9">Cytoplasm</location>
    </subcellularLocation>
</comment>
<dbReference type="InterPro" id="IPR035966">
    <property type="entry name" value="PKF_sf"/>
</dbReference>
<evidence type="ECO:0000313" key="12">
    <source>
        <dbReference type="Proteomes" id="UP000278006"/>
    </source>
</evidence>
<organism evidence="11 12">
    <name type="scientific">Corticibacter populi</name>
    <dbReference type="NCBI Taxonomy" id="1550736"/>
    <lineage>
        <taxon>Bacteria</taxon>
        <taxon>Pseudomonadati</taxon>
        <taxon>Pseudomonadota</taxon>
        <taxon>Betaproteobacteria</taxon>
        <taxon>Burkholderiales</taxon>
        <taxon>Comamonadaceae</taxon>
        <taxon>Corticibacter</taxon>
    </lineage>
</organism>
<keyword evidence="7 9" id="KW-0460">Magnesium</keyword>
<gene>
    <name evidence="9" type="primary">pfkA</name>
    <name evidence="11" type="ORF">D8I35_06765</name>
</gene>
<keyword evidence="12" id="KW-1185">Reference proteome</keyword>
<dbReference type="GO" id="GO:0005524">
    <property type="term" value="F:ATP binding"/>
    <property type="evidence" value="ECO:0007669"/>
    <property type="project" value="UniProtKB-KW"/>
</dbReference>
<evidence type="ECO:0000313" key="11">
    <source>
        <dbReference type="EMBL" id="RMX08942.1"/>
    </source>
</evidence>
<evidence type="ECO:0000256" key="1">
    <source>
        <dbReference type="ARBA" id="ARBA00001946"/>
    </source>
</evidence>
<evidence type="ECO:0000256" key="3">
    <source>
        <dbReference type="ARBA" id="ARBA00022490"/>
    </source>
</evidence>
<dbReference type="Gene3D" id="3.40.50.450">
    <property type="match status" value="1"/>
</dbReference>
<dbReference type="GO" id="GO:0070095">
    <property type="term" value="F:fructose-6-phosphate binding"/>
    <property type="evidence" value="ECO:0007669"/>
    <property type="project" value="TreeGrafter"/>
</dbReference>
<feature type="binding site" description="in other chain" evidence="9">
    <location>
        <begin position="132"/>
        <end position="134"/>
    </location>
    <ligand>
        <name>substrate</name>
        <note>ligand shared between dimeric partners</note>
    </ligand>
</feature>
<evidence type="ECO:0000259" key="10">
    <source>
        <dbReference type="Pfam" id="PF00365"/>
    </source>
</evidence>
<dbReference type="EMBL" id="RDQO01000001">
    <property type="protein sequence ID" value="RMX08942.1"/>
    <property type="molecule type" value="Genomic_DNA"/>
</dbReference>
<dbReference type="GO" id="GO:0016208">
    <property type="term" value="F:AMP binding"/>
    <property type="evidence" value="ECO:0007669"/>
    <property type="project" value="TreeGrafter"/>
</dbReference>
<dbReference type="GO" id="GO:0042802">
    <property type="term" value="F:identical protein binding"/>
    <property type="evidence" value="ECO:0007669"/>
    <property type="project" value="TreeGrafter"/>
</dbReference>
<comment type="caution">
    <text evidence="9">Lacks conserved residue(s) required for the propagation of feature annotation.</text>
</comment>
<dbReference type="InterPro" id="IPR022953">
    <property type="entry name" value="ATP_PFK"/>
</dbReference>
<dbReference type="GO" id="GO:0030388">
    <property type="term" value="P:fructose 1,6-bisphosphate metabolic process"/>
    <property type="evidence" value="ECO:0007669"/>
    <property type="project" value="TreeGrafter"/>
</dbReference>
<dbReference type="UniPathway" id="UPA00109">
    <property type="reaction ID" value="UER00182"/>
</dbReference>
<dbReference type="Proteomes" id="UP000278006">
    <property type="component" value="Unassembled WGS sequence"/>
</dbReference>
<evidence type="ECO:0000256" key="8">
    <source>
        <dbReference type="ARBA" id="ARBA00023152"/>
    </source>
</evidence>
<feature type="site" description="Important for substrate specificity; cannot use PPi as phosphoryl donor" evidence="9">
    <location>
        <position position="111"/>
    </location>
</feature>
<dbReference type="PANTHER" id="PTHR13697">
    <property type="entry name" value="PHOSPHOFRUCTOKINASE"/>
    <property type="match status" value="1"/>
</dbReference>
<dbReference type="InterPro" id="IPR012829">
    <property type="entry name" value="Phosphofructokinase_III"/>
</dbReference>
<comment type="pathway">
    <text evidence="2 9">Carbohydrate degradation; glycolysis; D-glyceraldehyde 3-phosphate and glycerone phosphate from D-glucose: step 3/4.</text>
</comment>
<feature type="binding site" evidence="9">
    <location>
        <position position="169"/>
    </location>
    <ligand>
        <name>substrate</name>
        <note>ligand shared between dimeric partners</note>
    </ligand>
</feature>
<dbReference type="SUPFAM" id="SSF53784">
    <property type="entry name" value="Phosphofructokinase"/>
    <property type="match status" value="1"/>
</dbReference>
<feature type="binding site" description="in other chain" evidence="9">
    <location>
        <begin position="176"/>
        <end position="178"/>
    </location>
    <ligand>
        <name>substrate</name>
        <note>ligand shared between dimeric partners</note>
    </ligand>
</feature>
<evidence type="ECO:0000256" key="9">
    <source>
        <dbReference type="HAMAP-Rule" id="MF_01976"/>
    </source>
</evidence>
<accession>A0A3M6R2G9</accession>
<keyword evidence="5 9" id="KW-0479">Metal-binding</keyword>
<dbReference type="GO" id="GO:0061621">
    <property type="term" value="P:canonical glycolysis"/>
    <property type="evidence" value="ECO:0007669"/>
    <property type="project" value="TreeGrafter"/>
</dbReference>
<dbReference type="PANTHER" id="PTHR13697:SF52">
    <property type="entry name" value="ATP-DEPENDENT 6-PHOSPHOFRUCTOKINASE 3"/>
    <property type="match status" value="1"/>
</dbReference>
<comment type="cofactor">
    <cofactor evidence="1 9">
        <name>Mg(2+)</name>
        <dbReference type="ChEBI" id="CHEBI:18420"/>
    </cofactor>
</comment>
<dbReference type="PROSITE" id="PS00433">
    <property type="entry name" value="PHOSPHOFRUCTOKINASE"/>
    <property type="match status" value="1"/>
</dbReference>
<keyword evidence="4 9" id="KW-0808">Transferase</keyword>
<name>A0A3M6R2G9_9BURK</name>
<dbReference type="GO" id="GO:0006002">
    <property type="term" value="P:fructose 6-phosphate metabolic process"/>
    <property type="evidence" value="ECO:0007669"/>
    <property type="project" value="InterPro"/>
</dbReference>
<evidence type="ECO:0000256" key="2">
    <source>
        <dbReference type="ARBA" id="ARBA00004679"/>
    </source>
</evidence>
<dbReference type="OrthoDB" id="9802503at2"/>
<dbReference type="AlphaFoldDB" id="A0A3M6R2G9"/>
<dbReference type="GO" id="GO:0048029">
    <property type="term" value="F:monosaccharide binding"/>
    <property type="evidence" value="ECO:0007669"/>
    <property type="project" value="TreeGrafter"/>
</dbReference>
<feature type="binding site" evidence="9">
    <location>
        <position position="110"/>
    </location>
    <ligand>
        <name>Mg(2+)</name>
        <dbReference type="ChEBI" id="CHEBI:18420"/>
        <note>catalytic</note>
    </ligand>
</feature>
<feature type="domain" description="Phosphofructokinase" evidence="10">
    <location>
        <begin position="3"/>
        <end position="304"/>
    </location>
</feature>
<dbReference type="RefSeq" id="WP_122227281.1">
    <property type="nucleotide sequence ID" value="NZ_RDQO01000001.1"/>
</dbReference>
<dbReference type="EC" id="2.7.1.11" evidence="9"/>
<dbReference type="GO" id="GO:0005945">
    <property type="term" value="C:6-phosphofructokinase complex"/>
    <property type="evidence" value="ECO:0007669"/>
    <property type="project" value="TreeGrafter"/>
</dbReference>
<protein>
    <recommendedName>
        <fullName evidence="9">ATP-dependent 6-phosphofructokinase</fullName>
        <shortName evidence="9">ATP-PFK</shortName>
        <shortName evidence="9">Phosphofructokinase</shortName>
        <ecNumber evidence="9">2.7.1.11</ecNumber>
    </recommendedName>
    <alternativeName>
        <fullName evidence="9">Phosphohexokinase</fullName>
    </alternativeName>
</protein>
<dbReference type="Pfam" id="PF00365">
    <property type="entry name" value="PFK"/>
    <property type="match status" value="1"/>
</dbReference>
<keyword evidence="8 9" id="KW-0324">Glycolysis</keyword>
<feature type="binding site" evidence="9">
    <location>
        <position position="272"/>
    </location>
    <ligand>
        <name>substrate</name>
        <note>ligand shared between dimeric partners</note>
    </ligand>
</feature>
<comment type="similarity">
    <text evidence="9">Belongs to the phosphofructokinase type A (PFKA) family. Mixed-substrate PFK group III subfamily.</text>
</comment>
<dbReference type="InterPro" id="IPR012003">
    <property type="entry name" value="ATP_PFK_prok-type"/>
</dbReference>
<dbReference type="GO" id="GO:0046872">
    <property type="term" value="F:metal ion binding"/>
    <property type="evidence" value="ECO:0007669"/>
    <property type="project" value="UniProtKB-KW"/>
</dbReference>
<feature type="binding site" description="in other chain" evidence="9">
    <location>
        <position position="228"/>
    </location>
    <ligand>
        <name>substrate</name>
        <note>ligand shared between dimeric partners</note>
    </ligand>
</feature>
<evidence type="ECO:0000256" key="5">
    <source>
        <dbReference type="ARBA" id="ARBA00022723"/>
    </source>
</evidence>
<comment type="catalytic activity">
    <reaction evidence="9">
        <text>beta-D-fructose 6-phosphate + ATP = beta-D-fructose 1,6-bisphosphate + ADP + H(+)</text>
        <dbReference type="Rhea" id="RHEA:16109"/>
        <dbReference type="ChEBI" id="CHEBI:15378"/>
        <dbReference type="ChEBI" id="CHEBI:30616"/>
        <dbReference type="ChEBI" id="CHEBI:32966"/>
        <dbReference type="ChEBI" id="CHEBI:57634"/>
        <dbReference type="ChEBI" id="CHEBI:456216"/>
        <dbReference type="EC" id="2.7.1.11"/>
    </reaction>
</comment>
<comment type="subunit">
    <text evidence="9">Homodimer or homotetramer.</text>
</comment>
<dbReference type="GO" id="GO:0047334">
    <property type="term" value="F:diphosphate-fructose-6-phosphate 1-phosphotransferase activity"/>
    <property type="evidence" value="ECO:0007669"/>
    <property type="project" value="InterPro"/>
</dbReference>
<dbReference type="HAMAP" id="MF_01976">
    <property type="entry name" value="Phosphofructokinase_III"/>
    <property type="match status" value="1"/>
</dbReference>
<feature type="active site" description="Proton acceptor" evidence="9">
    <location>
        <position position="134"/>
    </location>
</feature>
<keyword evidence="3 9" id="KW-0963">Cytoplasm</keyword>
<keyword evidence="6 9" id="KW-0418">Kinase</keyword>
<evidence type="ECO:0000256" key="7">
    <source>
        <dbReference type="ARBA" id="ARBA00022842"/>
    </source>
</evidence>
<comment type="function">
    <text evidence="9">Catalyzes the phosphorylation of D-fructose 6-phosphate to fructose 1,6-bisphosphate by ATP, the first committing step of glycolysis.</text>
</comment>
<dbReference type="GO" id="GO:0003872">
    <property type="term" value="F:6-phosphofructokinase activity"/>
    <property type="evidence" value="ECO:0007669"/>
    <property type="project" value="UniProtKB-UniRule"/>
</dbReference>
<feature type="binding site" description="in other chain" evidence="9">
    <location>
        <begin position="278"/>
        <end position="281"/>
    </location>
    <ligand>
        <name>substrate</name>
        <note>ligand shared between dimeric partners</note>
    </ligand>
</feature>
<dbReference type="PIRSF" id="PIRSF000532">
    <property type="entry name" value="ATP_PFK_prok"/>
    <property type="match status" value="1"/>
</dbReference>
<dbReference type="Gene3D" id="3.40.50.460">
    <property type="entry name" value="Phosphofructokinase domain"/>
    <property type="match status" value="1"/>
</dbReference>
<evidence type="ECO:0000256" key="6">
    <source>
        <dbReference type="ARBA" id="ARBA00022777"/>
    </source>
</evidence>
<sequence>MHVGVLTGGGDCPGLNAVIRAVTQSLIRDAGARVTGIERGFLGLIERRVQPLDSHAVSGILHQGGTILGAHNAADPFHWPGNERGGDVSADVLAYARELGLDALVVIGGDGTMRIAHRFQQLGLPVVGVPKTIDNDLLHTERSFGFDSAVAVVAEALQRLETTARSHRRVMVLETMGRYAGWIALEGGLAGGADAILLPELPYDLQAIATLCHEREAEAGFTLICIAEGAHPAGGAMTVQAHLAHSPDPVRLGGVGEALRAQLQPLLASEVRSTQLGHVQRGGQPTAFDRVLSTRFGCHAAEMVARREFGRMVVLRGDACTSVPLSEVAGGSRRVPPDHPLLRAAASLGISLGRPCGAAPSSATP</sequence>
<keyword evidence="9" id="KW-0547">Nucleotide-binding</keyword>
<feature type="binding site" evidence="9">
    <location>
        <begin position="109"/>
        <end position="112"/>
    </location>
    <ligand>
        <name>ATP</name>
        <dbReference type="ChEBI" id="CHEBI:30616"/>
    </ligand>
</feature>
<dbReference type="InterPro" id="IPR000023">
    <property type="entry name" value="Phosphofructokinase_dom"/>
</dbReference>
<feature type="binding site" evidence="9">
    <location>
        <position position="10"/>
    </location>
    <ligand>
        <name>ATP</name>
        <dbReference type="ChEBI" id="CHEBI:30616"/>
    </ligand>
</feature>
<dbReference type="PRINTS" id="PR00476">
    <property type="entry name" value="PHFRCTKINASE"/>
</dbReference>
<reference evidence="11 12" key="1">
    <citation type="submission" date="2018-10" db="EMBL/GenBank/DDBJ databases">
        <title>Draft genome of Cortibacter populi DSM10536.</title>
        <authorList>
            <person name="Bernier A.-M."/>
            <person name="Bernard K."/>
        </authorList>
    </citation>
    <scope>NUCLEOTIDE SEQUENCE [LARGE SCALE GENOMIC DNA]</scope>
    <source>
        <strain evidence="11 12">DSM 105136</strain>
    </source>
</reference>
<dbReference type="InterPro" id="IPR015912">
    <property type="entry name" value="Phosphofructokinase_CS"/>
</dbReference>
<dbReference type="NCBIfam" id="NF002872">
    <property type="entry name" value="PRK03202.1"/>
    <property type="match status" value="1"/>
</dbReference>
<proteinExistence type="inferred from homology"/>
<comment type="caution">
    <text evidence="11">The sequence shown here is derived from an EMBL/GenBank/DDBJ whole genome shotgun (WGS) entry which is preliminary data.</text>
</comment>
<evidence type="ECO:0000256" key="4">
    <source>
        <dbReference type="ARBA" id="ARBA00022679"/>
    </source>
</evidence>